<dbReference type="SUPFAM" id="SSF46785">
    <property type="entry name" value="Winged helix' DNA-binding domain"/>
    <property type="match status" value="1"/>
</dbReference>
<dbReference type="GO" id="GO:0003677">
    <property type="term" value="F:DNA binding"/>
    <property type="evidence" value="ECO:0007669"/>
    <property type="project" value="UniProtKB-KW"/>
</dbReference>
<keyword evidence="2" id="KW-0805">Transcription regulation</keyword>
<gene>
    <name evidence="7" type="ORF">CX676_13330</name>
</gene>
<name>A0A2H5F0E7_9RHOB</name>
<organism evidence="7 8">
    <name type="scientific">Paracoccus zhejiangensis</name>
    <dbReference type="NCBI Taxonomy" id="1077935"/>
    <lineage>
        <taxon>Bacteria</taxon>
        <taxon>Pseudomonadati</taxon>
        <taxon>Pseudomonadota</taxon>
        <taxon>Alphaproteobacteria</taxon>
        <taxon>Rhodobacterales</taxon>
        <taxon>Paracoccaceae</taxon>
        <taxon>Paracoccus</taxon>
    </lineage>
</organism>
<dbReference type="Gene3D" id="3.40.190.10">
    <property type="entry name" value="Periplasmic binding protein-like II"/>
    <property type="match status" value="2"/>
</dbReference>
<dbReference type="FunFam" id="1.10.10.10:FF:000001">
    <property type="entry name" value="LysR family transcriptional regulator"/>
    <property type="match status" value="1"/>
</dbReference>
<dbReference type="KEGG" id="pzh:CX676_13330"/>
<dbReference type="PRINTS" id="PR00039">
    <property type="entry name" value="HTHLYSR"/>
</dbReference>
<protein>
    <submittedName>
        <fullName evidence="7">LysR family transcriptional regulator</fullName>
    </submittedName>
</protein>
<dbReference type="PANTHER" id="PTHR30346:SF28">
    <property type="entry name" value="HTH-TYPE TRANSCRIPTIONAL REGULATOR CYNR"/>
    <property type="match status" value="1"/>
</dbReference>
<reference evidence="7 8" key="1">
    <citation type="journal article" date="2013" name="Antonie Van Leeuwenhoek">
        <title>Paracoccus zhejiangensis sp. nov., isolated from activated sludge in wastewater-treatment system.</title>
        <authorList>
            <person name="Wu Z.G."/>
            <person name="Zhang D.F."/>
            <person name="Liu Y.L."/>
            <person name="Wang F."/>
            <person name="Jiang X."/>
            <person name="Li C."/>
            <person name="Li S.P."/>
            <person name="Hong Q."/>
            <person name="Li W.J."/>
        </authorList>
    </citation>
    <scope>NUCLEOTIDE SEQUENCE [LARGE SCALE GENOMIC DNA]</scope>
    <source>
        <strain evidence="7 8">J6</strain>
    </source>
</reference>
<dbReference type="GO" id="GO:0003700">
    <property type="term" value="F:DNA-binding transcription factor activity"/>
    <property type="evidence" value="ECO:0007669"/>
    <property type="project" value="InterPro"/>
</dbReference>
<dbReference type="CDD" id="cd08414">
    <property type="entry name" value="PBP2_LTTR_aromatics_like"/>
    <property type="match status" value="1"/>
</dbReference>
<accession>A0A2H5F0E7</accession>
<evidence type="ECO:0000256" key="3">
    <source>
        <dbReference type="ARBA" id="ARBA00023125"/>
    </source>
</evidence>
<dbReference type="InterPro" id="IPR036390">
    <property type="entry name" value="WH_DNA-bd_sf"/>
</dbReference>
<dbReference type="GO" id="GO:0032993">
    <property type="term" value="C:protein-DNA complex"/>
    <property type="evidence" value="ECO:0007669"/>
    <property type="project" value="TreeGrafter"/>
</dbReference>
<dbReference type="PROSITE" id="PS50931">
    <property type="entry name" value="HTH_LYSR"/>
    <property type="match status" value="1"/>
</dbReference>
<dbReference type="InterPro" id="IPR005119">
    <property type="entry name" value="LysR_subst-bd"/>
</dbReference>
<dbReference type="InterPro" id="IPR036388">
    <property type="entry name" value="WH-like_DNA-bd_sf"/>
</dbReference>
<evidence type="ECO:0000256" key="1">
    <source>
        <dbReference type="ARBA" id="ARBA00009437"/>
    </source>
</evidence>
<dbReference type="SUPFAM" id="SSF53850">
    <property type="entry name" value="Periplasmic binding protein-like II"/>
    <property type="match status" value="1"/>
</dbReference>
<feature type="region of interest" description="Disordered" evidence="5">
    <location>
        <begin position="1"/>
        <end position="22"/>
    </location>
</feature>
<evidence type="ECO:0000259" key="6">
    <source>
        <dbReference type="PROSITE" id="PS50931"/>
    </source>
</evidence>
<evidence type="ECO:0000256" key="5">
    <source>
        <dbReference type="SAM" id="MobiDB-lite"/>
    </source>
</evidence>
<sequence>MTKSCILRPKPSSRNMARGGGMSGPTIELNQLRYFVAVAEELNFRRAARRLNMTQPPLSRHIALLEHVLGARLFDRTNRSVRLTPAGRRLLADATDILTRTESAILSARQAARGQAGHIELGFVPSACLEVIPRIARRVREALPEVDLTLREVMTAEAVDALQAGSLDFAVIRLPRHNPGLPIEKLWSEPFVLAAPRGHPLLDQPEIPVSALHGIDFIGYSTERGGFLAEVVQGFLNAQGVTPRMIFAVAQSHTIMSLVDGGFGVALVPRSNSQIAMPNTEIRDIGLPPDALHSDLYLALRPKEPEPLVREIAALIRAELTPEILPRGEAG</sequence>
<keyword evidence="3" id="KW-0238">DNA-binding</keyword>
<feature type="domain" description="HTH lysR-type" evidence="6">
    <location>
        <begin position="27"/>
        <end position="84"/>
    </location>
</feature>
<dbReference type="Proteomes" id="UP000234530">
    <property type="component" value="Chromosome"/>
</dbReference>
<dbReference type="EMBL" id="CP025430">
    <property type="protein sequence ID" value="AUH65029.1"/>
    <property type="molecule type" value="Genomic_DNA"/>
</dbReference>
<keyword evidence="4" id="KW-0804">Transcription</keyword>
<dbReference type="PANTHER" id="PTHR30346">
    <property type="entry name" value="TRANSCRIPTIONAL DUAL REGULATOR HCAR-RELATED"/>
    <property type="match status" value="1"/>
</dbReference>
<evidence type="ECO:0000256" key="4">
    <source>
        <dbReference type="ARBA" id="ARBA00023163"/>
    </source>
</evidence>
<dbReference type="InterPro" id="IPR000847">
    <property type="entry name" value="LysR_HTH_N"/>
</dbReference>
<comment type="similarity">
    <text evidence="1">Belongs to the LysR transcriptional regulatory family.</text>
</comment>
<evidence type="ECO:0000256" key="2">
    <source>
        <dbReference type="ARBA" id="ARBA00023015"/>
    </source>
</evidence>
<keyword evidence="8" id="KW-1185">Reference proteome</keyword>
<dbReference type="Gene3D" id="1.10.10.10">
    <property type="entry name" value="Winged helix-like DNA-binding domain superfamily/Winged helix DNA-binding domain"/>
    <property type="match status" value="1"/>
</dbReference>
<evidence type="ECO:0000313" key="7">
    <source>
        <dbReference type="EMBL" id="AUH65029.1"/>
    </source>
</evidence>
<proteinExistence type="inferred from homology"/>
<evidence type="ECO:0000313" key="8">
    <source>
        <dbReference type="Proteomes" id="UP000234530"/>
    </source>
</evidence>
<dbReference type="Pfam" id="PF00126">
    <property type="entry name" value="HTH_1"/>
    <property type="match status" value="1"/>
</dbReference>
<dbReference type="Pfam" id="PF03466">
    <property type="entry name" value="LysR_substrate"/>
    <property type="match status" value="1"/>
</dbReference>
<dbReference type="AlphaFoldDB" id="A0A2H5F0E7"/>